<sequence length="71" mass="8534">MNELFEEKNKTFKQEEIKQNREDIINTHIKISKDNFVSSSIIESIIFFQLFITIILSLTYIILKKRDKKKV</sequence>
<reference evidence="2 3" key="1">
    <citation type="journal article" date="2010" name="J. Bacteriol.">
        <title>Genome sequence of Lentisphaera araneosa HTCC2155T, the type species of the order Lentisphaerales in the phylum Lentisphaerae.</title>
        <authorList>
            <person name="Thrash J.C."/>
            <person name="Cho J.C."/>
            <person name="Vergin K.L."/>
            <person name="Morris R.M."/>
            <person name="Giovannoni S.J."/>
        </authorList>
    </citation>
    <scope>NUCLEOTIDE SEQUENCE [LARGE SCALE GENOMIC DNA]</scope>
    <source>
        <strain evidence="2 3">HTCC2155</strain>
    </source>
</reference>
<protein>
    <submittedName>
        <fullName evidence="2">Uncharacterized protein</fullName>
    </submittedName>
</protein>
<comment type="caution">
    <text evidence="2">The sequence shown here is derived from an EMBL/GenBank/DDBJ whole genome shotgun (WGS) entry which is preliminary data.</text>
</comment>
<organism evidence="2 3">
    <name type="scientific">Lentisphaera araneosa HTCC2155</name>
    <dbReference type="NCBI Taxonomy" id="313628"/>
    <lineage>
        <taxon>Bacteria</taxon>
        <taxon>Pseudomonadati</taxon>
        <taxon>Lentisphaerota</taxon>
        <taxon>Lentisphaeria</taxon>
        <taxon>Lentisphaerales</taxon>
        <taxon>Lentisphaeraceae</taxon>
        <taxon>Lentisphaera</taxon>
    </lineage>
</organism>
<feature type="transmembrane region" description="Helical" evidence="1">
    <location>
        <begin position="41"/>
        <end position="63"/>
    </location>
</feature>
<accession>A6DN77</accession>
<evidence type="ECO:0000313" key="3">
    <source>
        <dbReference type="Proteomes" id="UP000004947"/>
    </source>
</evidence>
<keyword evidence="1" id="KW-1133">Transmembrane helix</keyword>
<keyword evidence="1" id="KW-0812">Transmembrane</keyword>
<evidence type="ECO:0000313" key="2">
    <source>
        <dbReference type="EMBL" id="EDM26825.1"/>
    </source>
</evidence>
<proteinExistence type="predicted"/>
<evidence type="ECO:0000256" key="1">
    <source>
        <dbReference type="SAM" id="Phobius"/>
    </source>
</evidence>
<dbReference type="AlphaFoldDB" id="A6DN77"/>
<name>A6DN77_9BACT</name>
<dbReference type="Proteomes" id="UP000004947">
    <property type="component" value="Unassembled WGS sequence"/>
</dbReference>
<dbReference type="EMBL" id="ABCK01000013">
    <property type="protein sequence ID" value="EDM26825.1"/>
    <property type="molecule type" value="Genomic_DNA"/>
</dbReference>
<keyword evidence="3" id="KW-1185">Reference proteome</keyword>
<keyword evidence="1" id="KW-0472">Membrane</keyword>
<gene>
    <name evidence="2" type="ORF">LNTAR_06254</name>
</gene>